<name>A0A9W9C4C9_9PLEO</name>
<dbReference type="PANTHER" id="PTHR43671:SF13">
    <property type="entry name" value="SERINE_THREONINE-PROTEIN KINASE NEK2"/>
    <property type="match status" value="1"/>
</dbReference>
<dbReference type="PROSITE" id="PS50157">
    <property type="entry name" value="ZINC_FINGER_C2H2_2"/>
    <property type="match status" value="1"/>
</dbReference>
<proteinExistence type="predicted"/>
<evidence type="ECO:0000256" key="6">
    <source>
        <dbReference type="PROSITE-ProRule" id="PRU00042"/>
    </source>
</evidence>
<dbReference type="GO" id="GO:0004674">
    <property type="term" value="F:protein serine/threonine kinase activity"/>
    <property type="evidence" value="ECO:0007669"/>
    <property type="project" value="UniProtKB-EC"/>
</dbReference>
<keyword evidence="10" id="KW-1185">Reference proteome</keyword>
<reference evidence="9" key="1">
    <citation type="submission" date="2022-10" db="EMBL/GenBank/DDBJ databases">
        <title>Tapping the CABI collections for fungal endophytes: first genome assemblies for Collariella, Neodidymelliopsis, Ascochyta clinopodiicola, Didymella pomorum, Didymosphaeria variabile, Neocosmospora piperis and Neocucurbitaria cava.</title>
        <authorList>
            <person name="Hill R."/>
        </authorList>
    </citation>
    <scope>NUCLEOTIDE SEQUENCE</scope>
    <source>
        <strain evidence="9">IMI 360193</strain>
    </source>
</reference>
<evidence type="ECO:0000256" key="5">
    <source>
        <dbReference type="ARBA" id="ARBA00022840"/>
    </source>
</evidence>
<dbReference type="EC" id="2.7.11.1" evidence="1"/>
<dbReference type="GO" id="GO:0008270">
    <property type="term" value="F:zinc ion binding"/>
    <property type="evidence" value="ECO:0007669"/>
    <property type="project" value="UniProtKB-KW"/>
</dbReference>
<dbReference type="InterPro" id="IPR050660">
    <property type="entry name" value="NEK_Ser/Thr_kinase"/>
</dbReference>
<feature type="domain" description="Protein kinase" evidence="7">
    <location>
        <begin position="1"/>
        <end position="173"/>
    </location>
</feature>
<keyword evidence="6" id="KW-0479">Metal-binding</keyword>
<keyword evidence="3" id="KW-0547">Nucleotide-binding</keyword>
<evidence type="ECO:0000256" key="1">
    <source>
        <dbReference type="ARBA" id="ARBA00012513"/>
    </source>
</evidence>
<keyword evidence="5" id="KW-0067">ATP-binding</keyword>
<dbReference type="InterPro" id="IPR011009">
    <property type="entry name" value="Kinase-like_dom_sf"/>
</dbReference>
<gene>
    <name evidence="9" type="ORF">N0V87_000233</name>
</gene>
<dbReference type="Gene3D" id="1.10.510.10">
    <property type="entry name" value="Transferase(Phosphotransferase) domain 1"/>
    <property type="match status" value="1"/>
</dbReference>
<dbReference type="SUPFAM" id="SSF56112">
    <property type="entry name" value="Protein kinase-like (PK-like)"/>
    <property type="match status" value="1"/>
</dbReference>
<evidence type="ECO:0000256" key="4">
    <source>
        <dbReference type="ARBA" id="ARBA00022777"/>
    </source>
</evidence>
<keyword evidence="6" id="KW-0863">Zinc-finger</keyword>
<evidence type="ECO:0000256" key="3">
    <source>
        <dbReference type="ARBA" id="ARBA00022741"/>
    </source>
</evidence>
<protein>
    <recommendedName>
        <fullName evidence="1">non-specific serine/threonine protein kinase</fullName>
        <ecNumber evidence="1">2.7.11.1</ecNumber>
    </recommendedName>
</protein>
<dbReference type="PROSITE" id="PS00028">
    <property type="entry name" value="ZINC_FINGER_C2H2_1"/>
    <property type="match status" value="1"/>
</dbReference>
<organism evidence="9 10">
    <name type="scientific">Didymella glomerata</name>
    <dbReference type="NCBI Taxonomy" id="749621"/>
    <lineage>
        <taxon>Eukaryota</taxon>
        <taxon>Fungi</taxon>
        <taxon>Dikarya</taxon>
        <taxon>Ascomycota</taxon>
        <taxon>Pezizomycotina</taxon>
        <taxon>Dothideomycetes</taxon>
        <taxon>Pleosporomycetidae</taxon>
        <taxon>Pleosporales</taxon>
        <taxon>Pleosporineae</taxon>
        <taxon>Didymellaceae</taxon>
        <taxon>Didymella</taxon>
    </lineage>
</organism>
<dbReference type="InterPro" id="IPR008271">
    <property type="entry name" value="Ser/Thr_kinase_AS"/>
</dbReference>
<dbReference type="SMART" id="SM00220">
    <property type="entry name" value="S_TKc"/>
    <property type="match status" value="1"/>
</dbReference>
<sequence>MLRGAAERFSESQIVEIGYQIAVALELCHSMNILHQDIKPMNILLKEPWNPMTQRNVPDLYVADFGIASQVQTLATRITGGRGTPGYEAPEIRGYQAAFSQKSDVYAFGCVLHRLCTLEDPFVLNDLKPTEILGDYSITLLSLISSMISSERDERPTASQVKEQLAAIANEMFPVEAETTTIRCQTCRNIFASREALSKHAKKKGHDQEQINHVVPLVDRITKDEPLSARITKDRSRESISVEDIELKIRGVADAPPKLHYDEIDGEPEIPPPCVVCWKGYDSKNLRK</sequence>
<dbReference type="GO" id="GO:0005524">
    <property type="term" value="F:ATP binding"/>
    <property type="evidence" value="ECO:0007669"/>
    <property type="project" value="UniProtKB-KW"/>
</dbReference>
<accession>A0A9W9C4C9</accession>
<evidence type="ECO:0000259" key="7">
    <source>
        <dbReference type="PROSITE" id="PS50011"/>
    </source>
</evidence>
<evidence type="ECO:0000259" key="8">
    <source>
        <dbReference type="PROSITE" id="PS50157"/>
    </source>
</evidence>
<dbReference type="PROSITE" id="PS50011">
    <property type="entry name" value="PROTEIN_KINASE_DOM"/>
    <property type="match status" value="1"/>
</dbReference>
<keyword evidence="4" id="KW-0418">Kinase</keyword>
<comment type="caution">
    <text evidence="9">The sequence shown here is derived from an EMBL/GenBank/DDBJ whole genome shotgun (WGS) entry which is preliminary data.</text>
</comment>
<evidence type="ECO:0000313" key="9">
    <source>
        <dbReference type="EMBL" id="KAJ4343467.1"/>
    </source>
</evidence>
<dbReference type="InterPro" id="IPR000719">
    <property type="entry name" value="Prot_kinase_dom"/>
</dbReference>
<dbReference type="InterPro" id="IPR013087">
    <property type="entry name" value="Znf_C2H2_type"/>
</dbReference>
<dbReference type="Proteomes" id="UP001140562">
    <property type="component" value="Unassembled WGS sequence"/>
</dbReference>
<dbReference type="EMBL" id="JAPEUV010000002">
    <property type="protein sequence ID" value="KAJ4343467.1"/>
    <property type="molecule type" value="Genomic_DNA"/>
</dbReference>
<dbReference type="Pfam" id="PF00069">
    <property type="entry name" value="Pkinase"/>
    <property type="match status" value="1"/>
</dbReference>
<dbReference type="PANTHER" id="PTHR43671">
    <property type="entry name" value="SERINE/THREONINE-PROTEIN KINASE NEK"/>
    <property type="match status" value="1"/>
</dbReference>
<keyword evidence="2" id="KW-0808">Transferase</keyword>
<dbReference type="PROSITE" id="PS00108">
    <property type="entry name" value="PROTEIN_KINASE_ST"/>
    <property type="match status" value="1"/>
</dbReference>
<evidence type="ECO:0000256" key="2">
    <source>
        <dbReference type="ARBA" id="ARBA00022679"/>
    </source>
</evidence>
<evidence type="ECO:0000313" key="10">
    <source>
        <dbReference type="Proteomes" id="UP001140562"/>
    </source>
</evidence>
<feature type="domain" description="C2H2-type" evidence="8">
    <location>
        <begin position="182"/>
        <end position="211"/>
    </location>
</feature>
<keyword evidence="6" id="KW-0862">Zinc</keyword>
<dbReference type="OrthoDB" id="310217at2759"/>
<dbReference type="AlphaFoldDB" id="A0A9W9C4C9"/>